<protein>
    <submittedName>
        <fullName evidence="12">RIP metalloprotease RseP</fullName>
    </submittedName>
</protein>
<comment type="similarity">
    <text evidence="3">Belongs to the peptidase M50B family.</text>
</comment>
<keyword evidence="10" id="KW-0472">Membrane</keyword>
<dbReference type="Pfam" id="PF02163">
    <property type="entry name" value="Peptidase_M50"/>
    <property type="match status" value="1"/>
</dbReference>
<dbReference type="EMBL" id="PFBC01000053">
    <property type="protein sequence ID" value="PIR87666.1"/>
    <property type="molecule type" value="Genomic_DNA"/>
</dbReference>
<comment type="cofactor">
    <cofactor evidence="1">
        <name>Zn(2+)</name>
        <dbReference type="ChEBI" id="CHEBI:29105"/>
    </cofactor>
</comment>
<name>A0A2H0UPR8_9BACT</name>
<sequence length="57" mass="6275">MLSAIIILIGLSLLILVHELGHFIAAKKAGLLVEEFGFGFPPRIFAKKFGETEYSIN</sequence>
<evidence type="ECO:0000256" key="4">
    <source>
        <dbReference type="ARBA" id="ARBA00022670"/>
    </source>
</evidence>
<dbReference type="AlphaFoldDB" id="A0A2H0UPR8"/>
<evidence type="ECO:0000256" key="8">
    <source>
        <dbReference type="ARBA" id="ARBA00022989"/>
    </source>
</evidence>
<keyword evidence="4 12" id="KW-0645">Protease</keyword>
<evidence type="ECO:0000256" key="1">
    <source>
        <dbReference type="ARBA" id="ARBA00001947"/>
    </source>
</evidence>
<dbReference type="InterPro" id="IPR004387">
    <property type="entry name" value="Pept_M50_Zn"/>
</dbReference>
<dbReference type="PANTHER" id="PTHR42837:SF2">
    <property type="entry name" value="MEMBRANE METALLOPROTEASE ARASP2, CHLOROPLASTIC-RELATED"/>
    <property type="match status" value="1"/>
</dbReference>
<keyword evidence="6" id="KW-0378">Hydrolase</keyword>
<evidence type="ECO:0000256" key="7">
    <source>
        <dbReference type="ARBA" id="ARBA00022833"/>
    </source>
</evidence>
<evidence type="ECO:0000313" key="12">
    <source>
        <dbReference type="EMBL" id="PIR87666.1"/>
    </source>
</evidence>
<keyword evidence="9 12" id="KW-0482">Metalloprotease</keyword>
<dbReference type="GO" id="GO:0006508">
    <property type="term" value="P:proteolysis"/>
    <property type="evidence" value="ECO:0007669"/>
    <property type="project" value="UniProtKB-KW"/>
</dbReference>
<dbReference type="GO" id="GO:0004222">
    <property type="term" value="F:metalloendopeptidase activity"/>
    <property type="evidence" value="ECO:0007669"/>
    <property type="project" value="InterPro"/>
</dbReference>
<dbReference type="PANTHER" id="PTHR42837">
    <property type="entry name" value="REGULATOR OF SIGMA-E PROTEASE RSEP"/>
    <property type="match status" value="1"/>
</dbReference>
<evidence type="ECO:0000256" key="10">
    <source>
        <dbReference type="ARBA" id="ARBA00023136"/>
    </source>
</evidence>
<comment type="subcellular location">
    <subcellularLocation>
        <location evidence="2">Membrane</location>
        <topology evidence="2">Multi-pass membrane protein</topology>
    </subcellularLocation>
</comment>
<keyword evidence="7" id="KW-0862">Zinc</keyword>
<dbReference type="Proteomes" id="UP000230903">
    <property type="component" value="Unassembled WGS sequence"/>
</dbReference>
<proteinExistence type="inferred from homology"/>
<dbReference type="InterPro" id="IPR008915">
    <property type="entry name" value="Peptidase_M50"/>
</dbReference>
<evidence type="ECO:0000313" key="13">
    <source>
        <dbReference type="Proteomes" id="UP000230903"/>
    </source>
</evidence>
<reference evidence="13" key="1">
    <citation type="submission" date="2017-09" db="EMBL/GenBank/DDBJ databases">
        <title>Depth-based differentiation of microbial function through sediment-hosted aquifers and enrichment of novel symbionts in the deep terrestrial subsurface.</title>
        <authorList>
            <person name="Probst A.J."/>
            <person name="Ladd B."/>
            <person name="Jarett J.K."/>
            <person name="Geller-Mcgrath D.E."/>
            <person name="Sieber C.M.K."/>
            <person name="Emerson J.B."/>
            <person name="Anantharaman K."/>
            <person name="Thomas B.C."/>
            <person name="Malmstrom R."/>
            <person name="Stieglmeier M."/>
            <person name="Klingl A."/>
            <person name="Woyke T."/>
            <person name="Ryan C.M."/>
            <person name="Banfield J.F."/>
        </authorList>
    </citation>
    <scope>NUCLEOTIDE SEQUENCE [LARGE SCALE GENOMIC DNA]</scope>
</reference>
<comment type="caution">
    <text evidence="12">The sequence shown here is derived from an EMBL/GenBank/DDBJ whole genome shotgun (WGS) entry which is preliminary data.</text>
</comment>
<evidence type="ECO:0000256" key="2">
    <source>
        <dbReference type="ARBA" id="ARBA00004141"/>
    </source>
</evidence>
<evidence type="ECO:0000256" key="9">
    <source>
        <dbReference type="ARBA" id="ARBA00023049"/>
    </source>
</evidence>
<keyword evidence="5" id="KW-0812">Transmembrane</keyword>
<organism evidence="12 13">
    <name type="scientific">Candidatus Harrisonbacteria bacterium CG10_big_fil_rev_8_21_14_0_10_45_28</name>
    <dbReference type="NCBI Taxonomy" id="1974586"/>
    <lineage>
        <taxon>Bacteria</taxon>
        <taxon>Candidatus Harrisoniibacteriota</taxon>
    </lineage>
</organism>
<evidence type="ECO:0000256" key="6">
    <source>
        <dbReference type="ARBA" id="ARBA00022801"/>
    </source>
</evidence>
<evidence type="ECO:0000256" key="3">
    <source>
        <dbReference type="ARBA" id="ARBA00007931"/>
    </source>
</evidence>
<feature type="domain" description="Peptidase M50" evidence="11">
    <location>
        <begin position="7"/>
        <end position="56"/>
    </location>
</feature>
<evidence type="ECO:0000259" key="11">
    <source>
        <dbReference type="Pfam" id="PF02163"/>
    </source>
</evidence>
<accession>A0A2H0UPR8</accession>
<gene>
    <name evidence="12" type="ORF">COU10_03510</name>
</gene>
<evidence type="ECO:0000256" key="5">
    <source>
        <dbReference type="ARBA" id="ARBA00022692"/>
    </source>
</evidence>
<feature type="non-terminal residue" evidence="12">
    <location>
        <position position="57"/>
    </location>
</feature>
<dbReference type="GO" id="GO:0016020">
    <property type="term" value="C:membrane"/>
    <property type="evidence" value="ECO:0007669"/>
    <property type="project" value="UniProtKB-SubCell"/>
</dbReference>
<keyword evidence="8" id="KW-1133">Transmembrane helix</keyword>